<dbReference type="NCBIfam" id="TIGR02385">
    <property type="entry name" value="RelE_StbE"/>
    <property type="match status" value="1"/>
</dbReference>
<proteinExistence type="inferred from homology"/>
<dbReference type="PANTHER" id="PTHR33755:SF6">
    <property type="entry name" value="PLASMID STABILIZATION SYSTEM PROTEIN"/>
    <property type="match status" value="1"/>
</dbReference>
<protein>
    <submittedName>
        <fullName evidence="3">Uncharacterized protein</fullName>
    </submittedName>
</protein>
<dbReference type="Pfam" id="PF05016">
    <property type="entry name" value="ParE_toxin"/>
    <property type="match status" value="1"/>
</dbReference>
<name>A0A0H5QIT8_9ZZZZ</name>
<organism evidence="3">
    <name type="scientific">uncultured prokaryote</name>
    <dbReference type="NCBI Taxonomy" id="198431"/>
    <lineage>
        <taxon>unclassified sequences</taxon>
        <taxon>environmental samples</taxon>
    </lineage>
</organism>
<dbReference type="InterPro" id="IPR051803">
    <property type="entry name" value="TA_system_RelE-like_toxin"/>
</dbReference>
<reference evidence="3" key="2">
    <citation type="submission" date="2015-07" db="EMBL/GenBank/DDBJ databases">
        <title>Plasmids, circular viruses and viroids from rat gut.</title>
        <authorList>
            <person name="Jorgensen T.J."/>
            <person name="Hansen M.A."/>
            <person name="Xu Z."/>
            <person name="Tabak M.A."/>
            <person name="Sorensen S.J."/>
            <person name="Hansen L.H."/>
        </authorList>
    </citation>
    <scope>NUCLEOTIDE SEQUENCE</scope>
    <source>
        <plasmid evidence="3">pRGRH0760</plasmid>
    </source>
</reference>
<keyword evidence="3" id="KW-0614">Plasmid</keyword>
<geneLocation type="plasmid" evidence="3">
    <name>pRGRH0760</name>
</geneLocation>
<sequence>MPDLEWKASAVADLMAIVNYISDNNPDAALALMDEIQGKIEQLPAHPKRCHPGRINGTRELVVQPNYIIIYAKTPAMMTVLQMLHAAQMWP</sequence>
<dbReference type="Gene3D" id="3.30.2310.20">
    <property type="entry name" value="RelE-like"/>
    <property type="match status" value="1"/>
</dbReference>
<dbReference type="InterPro" id="IPR035093">
    <property type="entry name" value="RelE/ParE_toxin_dom_sf"/>
</dbReference>
<dbReference type="PANTHER" id="PTHR33755">
    <property type="entry name" value="TOXIN PARE1-RELATED"/>
    <property type="match status" value="1"/>
</dbReference>
<dbReference type="EMBL" id="LN853369">
    <property type="protein sequence ID" value="CRY95742.1"/>
    <property type="molecule type" value="Genomic_DNA"/>
</dbReference>
<accession>A0A0H5QIT8</accession>
<dbReference type="AlphaFoldDB" id="A0A0H5QIT8"/>
<dbReference type="InterPro" id="IPR007712">
    <property type="entry name" value="RelE/ParE_toxin"/>
</dbReference>
<evidence type="ECO:0000256" key="1">
    <source>
        <dbReference type="ARBA" id="ARBA00006226"/>
    </source>
</evidence>
<comment type="similarity">
    <text evidence="1">Belongs to the RelE toxin family.</text>
</comment>
<evidence type="ECO:0000256" key="2">
    <source>
        <dbReference type="ARBA" id="ARBA00022649"/>
    </source>
</evidence>
<evidence type="ECO:0000313" key="3">
    <source>
        <dbReference type="EMBL" id="CRY95742.1"/>
    </source>
</evidence>
<keyword evidence="2" id="KW-1277">Toxin-antitoxin system</keyword>
<reference evidence="3" key="1">
    <citation type="submission" date="2015-06" db="EMBL/GenBank/DDBJ databases">
        <authorList>
            <person name="Joergensen T."/>
        </authorList>
    </citation>
    <scope>NUCLEOTIDE SEQUENCE</scope>
    <source>
        <plasmid evidence="3">pRGRH0760</plasmid>
    </source>
</reference>